<dbReference type="Proteomes" id="UP000199459">
    <property type="component" value="Unassembled WGS sequence"/>
</dbReference>
<dbReference type="RefSeq" id="WP_218143951.1">
    <property type="nucleotide sequence ID" value="NZ_FOCP01000012.1"/>
</dbReference>
<gene>
    <name evidence="1" type="ORF">SAMN05216325_11293</name>
</gene>
<evidence type="ECO:0000313" key="2">
    <source>
        <dbReference type="Proteomes" id="UP000199459"/>
    </source>
</evidence>
<dbReference type="EMBL" id="FOCP01000012">
    <property type="protein sequence ID" value="SEN29181.1"/>
    <property type="molecule type" value="Genomic_DNA"/>
</dbReference>
<protein>
    <recommendedName>
        <fullName evidence="3">Phosphate-selective porin O and P</fullName>
    </recommendedName>
</protein>
<accession>A0A1H8FBC7</accession>
<reference evidence="1 2" key="1">
    <citation type="submission" date="2016-10" db="EMBL/GenBank/DDBJ databases">
        <authorList>
            <person name="de Groot N.N."/>
        </authorList>
    </citation>
    <scope>NUCLEOTIDE SEQUENCE [LARGE SCALE GENOMIC DNA]</scope>
    <source>
        <strain evidence="1 2">Nm22</strain>
    </source>
</reference>
<dbReference type="Gene3D" id="2.40.160.20">
    <property type="match status" value="1"/>
</dbReference>
<dbReference type="AlphaFoldDB" id="A0A1H8FBC7"/>
<name>A0A1H8FBC7_9PROT</name>
<dbReference type="STRING" id="917.SAMN05216326_1098"/>
<sequence length="440" mass="49919">MYSRLNNRRIVVSCAPLEVVFILFALTLIVHSQFVSAQDKPNETSSESNTSSSSMWSTAKDLLDNLQIQGFASQAFMATSDNDVFGNTDEGGGFGFTELGLNALFRPHSRLQLSAQMLSRRAGKDNTGEPRLDFAFLDYRLYSHETNQFGIRFGRLKNPFGFYNDTRDVAFTRPSILLPQSIYFDRTRNLGLSSDSIQFYGETSSAKWGDFTVQFGISRPIVDDRDTEISFLGSRLTGGLSPDISLVGRGLYETPGKRFRFAISGVWLNTDYKPAANEVGSIGPGSIEFSPIYLSAQYNTERWTLTSEYALRKFRYTDYGVAALDNLDFFGESFYFQGEYRFNHKWEALIRYDVLYTDRSDRDGSKFAALNNNDPDRPAHSRFAKDLTVGLRWNITPRIMARLEYHRINGTGWLAPLDNPDASMTSKNWNLFAAQLSFRF</sequence>
<dbReference type="SUPFAM" id="SSF56935">
    <property type="entry name" value="Porins"/>
    <property type="match status" value="1"/>
</dbReference>
<organism evidence="1 2">
    <name type="scientific">Nitrosomonas marina</name>
    <dbReference type="NCBI Taxonomy" id="917"/>
    <lineage>
        <taxon>Bacteria</taxon>
        <taxon>Pseudomonadati</taxon>
        <taxon>Pseudomonadota</taxon>
        <taxon>Betaproteobacteria</taxon>
        <taxon>Nitrosomonadales</taxon>
        <taxon>Nitrosomonadaceae</taxon>
        <taxon>Nitrosomonas</taxon>
    </lineage>
</organism>
<evidence type="ECO:0000313" key="1">
    <source>
        <dbReference type="EMBL" id="SEN29181.1"/>
    </source>
</evidence>
<evidence type="ECO:0008006" key="3">
    <source>
        <dbReference type="Google" id="ProtNLM"/>
    </source>
</evidence>
<proteinExistence type="predicted"/>